<feature type="non-terminal residue" evidence="1">
    <location>
        <position position="1"/>
    </location>
</feature>
<evidence type="ECO:0000313" key="1">
    <source>
        <dbReference type="EMBL" id="KAG6925821.1"/>
    </source>
</evidence>
<gene>
    <name evidence="1" type="ORF">G0U57_013285</name>
</gene>
<reference evidence="1 2" key="1">
    <citation type="journal article" date="2020" name="G3 (Bethesda)">
        <title>Draft Genome of the Common Snapping Turtle, Chelydra serpentina, a Model for Phenotypic Plasticity in Reptiles.</title>
        <authorList>
            <person name="Das D."/>
            <person name="Singh S.K."/>
            <person name="Bierstedt J."/>
            <person name="Erickson A."/>
            <person name="Galli G.L.J."/>
            <person name="Crossley D.A. 2nd"/>
            <person name="Rhen T."/>
        </authorList>
    </citation>
    <scope>NUCLEOTIDE SEQUENCE [LARGE SCALE GENOMIC DNA]</scope>
    <source>
        <strain evidence="1">KW</strain>
    </source>
</reference>
<organism evidence="1 2">
    <name type="scientific">Chelydra serpentina</name>
    <name type="common">Snapping turtle</name>
    <name type="synonym">Testudo serpentina</name>
    <dbReference type="NCBI Taxonomy" id="8475"/>
    <lineage>
        <taxon>Eukaryota</taxon>
        <taxon>Metazoa</taxon>
        <taxon>Chordata</taxon>
        <taxon>Craniata</taxon>
        <taxon>Vertebrata</taxon>
        <taxon>Euteleostomi</taxon>
        <taxon>Archelosauria</taxon>
        <taxon>Testudinata</taxon>
        <taxon>Testudines</taxon>
        <taxon>Cryptodira</taxon>
        <taxon>Durocryptodira</taxon>
        <taxon>Americhelydia</taxon>
        <taxon>Chelydroidea</taxon>
        <taxon>Chelydridae</taxon>
        <taxon>Chelydra</taxon>
    </lineage>
</organism>
<dbReference type="Proteomes" id="UP000765507">
    <property type="component" value="Unassembled WGS sequence"/>
</dbReference>
<comment type="caution">
    <text evidence="1">The sequence shown here is derived from an EMBL/GenBank/DDBJ whole genome shotgun (WGS) entry which is preliminary data.</text>
</comment>
<evidence type="ECO:0000313" key="2">
    <source>
        <dbReference type="Proteomes" id="UP000765507"/>
    </source>
</evidence>
<dbReference type="OrthoDB" id="9209058at2759"/>
<keyword evidence="2" id="KW-1185">Reference proteome</keyword>
<protein>
    <submittedName>
        <fullName evidence="1">Uncharacterized protein</fullName>
    </submittedName>
</protein>
<sequence>MSLGWEEAKCAASGSAFPMTYEKGSTIIKAVFSKCEEELSQKLERIFELLEIPVSKKTKSFFDSQQLPPGLAREIKYHLKTLYFNYGEDFYQDKSWVSKYQAW</sequence>
<dbReference type="AlphaFoldDB" id="A0A8T1SAD5"/>
<name>A0A8T1SAD5_CHESE</name>
<accession>A0A8T1SAD5</accession>
<dbReference type="EMBL" id="JAHGAV010000366">
    <property type="protein sequence ID" value="KAG6925821.1"/>
    <property type="molecule type" value="Genomic_DNA"/>
</dbReference>
<proteinExistence type="predicted"/>